<feature type="region of interest" description="Disordered" evidence="1">
    <location>
        <begin position="83"/>
        <end position="106"/>
    </location>
</feature>
<evidence type="ECO:0000256" key="1">
    <source>
        <dbReference type="SAM" id="MobiDB-lite"/>
    </source>
</evidence>
<keyword evidence="2" id="KW-0472">Membrane</keyword>
<keyword evidence="2" id="KW-1133">Transmembrane helix</keyword>
<evidence type="ECO:0000313" key="3">
    <source>
        <dbReference type="EMBL" id="SHK28424.1"/>
    </source>
</evidence>
<proteinExistence type="predicted"/>
<protein>
    <submittedName>
        <fullName evidence="3">Phage holin family Hol44, holin superfamily V</fullName>
    </submittedName>
</protein>
<keyword evidence="2" id="KW-0812">Transmembrane</keyword>
<keyword evidence="4" id="KW-1185">Reference proteome</keyword>
<dbReference type="EMBL" id="FRAC01000010">
    <property type="protein sequence ID" value="SHK28424.1"/>
    <property type="molecule type" value="Genomic_DNA"/>
</dbReference>
<feature type="compositionally biased region" description="Basic and acidic residues" evidence="1">
    <location>
        <begin position="91"/>
        <end position="106"/>
    </location>
</feature>
<dbReference type="OrthoDB" id="1929673at2"/>
<accession>A0A1M6R7I5</accession>
<dbReference type="AlphaFoldDB" id="A0A1M6R7I5"/>
<dbReference type="Pfam" id="PF16079">
    <property type="entry name" value="Phage_holin_5_2"/>
    <property type="match status" value="1"/>
</dbReference>
<name>A0A1M6R7I5_9FIRM</name>
<dbReference type="RefSeq" id="WP_073275681.1">
    <property type="nucleotide sequence ID" value="NZ_FRAC01000010.1"/>
</dbReference>
<gene>
    <name evidence="3" type="ORF">SAMN02745136_02177</name>
</gene>
<sequence>MEFLNQYVVLIIVGICYCLGYIIKHSITVIPNKYIPLIMGVVGTFLNIWMNNWKFSPEILLGGLASGLASTGAFELFRNVKNKSGCGDAQAKGKDAGTEDSGKKGS</sequence>
<reference evidence="3 4" key="1">
    <citation type="submission" date="2016-11" db="EMBL/GenBank/DDBJ databases">
        <authorList>
            <person name="Jaros S."/>
            <person name="Januszkiewicz K."/>
            <person name="Wedrychowicz H."/>
        </authorList>
    </citation>
    <scope>NUCLEOTIDE SEQUENCE [LARGE SCALE GENOMIC DNA]</scope>
    <source>
        <strain evidence="3 4">DSM 15929</strain>
    </source>
</reference>
<organism evidence="3 4">
    <name type="scientific">Anaerocolumna jejuensis DSM 15929</name>
    <dbReference type="NCBI Taxonomy" id="1121322"/>
    <lineage>
        <taxon>Bacteria</taxon>
        <taxon>Bacillati</taxon>
        <taxon>Bacillota</taxon>
        <taxon>Clostridia</taxon>
        <taxon>Lachnospirales</taxon>
        <taxon>Lachnospiraceae</taxon>
        <taxon>Anaerocolumna</taxon>
    </lineage>
</organism>
<evidence type="ECO:0000256" key="2">
    <source>
        <dbReference type="SAM" id="Phobius"/>
    </source>
</evidence>
<feature type="transmembrane region" description="Helical" evidence="2">
    <location>
        <begin position="35"/>
        <end position="53"/>
    </location>
</feature>
<evidence type="ECO:0000313" key="4">
    <source>
        <dbReference type="Proteomes" id="UP000184386"/>
    </source>
</evidence>
<dbReference type="Proteomes" id="UP000184386">
    <property type="component" value="Unassembled WGS sequence"/>
</dbReference>
<dbReference type="InterPro" id="IPR032111">
    <property type="entry name" value="Clostridium_phage_holin"/>
</dbReference>
<feature type="transmembrane region" description="Helical" evidence="2">
    <location>
        <begin position="6"/>
        <end position="23"/>
    </location>
</feature>